<sequence>MKKVLSVVLLVATIFALSSNFSNSNEVAGGGGASLPPAGSTMSSTIDY</sequence>
<evidence type="ECO:0000313" key="4">
    <source>
        <dbReference type="Proteomes" id="UP000219546"/>
    </source>
</evidence>
<dbReference type="AlphaFoldDB" id="A0A285CHC9"/>
<organism evidence="3 4">
    <name type="scientific">Bacillus oleivorans</name>
    <dbReference type="NCBI Taxonomy" id="1448271"/>
    <lineage>
        <taxon>Bacteria</taxon>
        <taxon>Bacillati</taxon>
        <taxon>Bacillota</taxon>
        <taxon>Bacilli</taxon>
        <taxon>Bacillales</taxon>
        <taxon>Bacillaceae</taxon>
        <taxon>Bacillus</taxon>
    </lineage>
</organism>
<reference evidence="3 4" key="1">
    <citation type="submission" date="2017-08" db="EMBL/GenBank/DDBJ databases">
        <authorList>
            <person name="de Groot N.N."/>
        </authorList>
    </citation>
    <scope>NUCLEOTIDE SEQUENCE [LARGE SCALE GENOMIC DNA]</scope>
    <source>
        <strain evidence="3 4">JC228</strain>
    </source>
</reference>
<evidence type="ECO:0000256" key="1">
    <source>
        <dbReference type="SAM" id="MobiDB-lite"/>
    </source>
</evidence>
<feature type="signal peptide" evidence="2">
    <location>
        <begin position="1"/>
        <end position="24"/>
    </location>
</feature>
<proteinExistence type="predicted"/>
<dbReference type="RefSeq" id="WP_179714133.1">
    <property type="nucleotide sequence ID" value="NZ_JBEPMQ010000003.1"/>
</dbReference>
<feature type="region of interest" description="Disordered" evidence="1">
    <location>
        <begin position="24"/>
        <end position="48"/>
    </location>
</feature>
<name>A0A285CHC9_9BACI</name>
<accession>A0A285CHC9</accession>
<feature type="chain" id="PRO_5012944737" description="Phr family secreted Rap phosphatase inhibitor" evidence="2">
    <location>
        <begin position="25"/>
        <end position="48"/>
    </location>
</feature>
<dbReference type="Proteomes" id="UP000219546">
    <property type="component" value="Unassembled WGS sequence"/>
</dbReference>
<gene>
    <name evidence="3" type="ORF">SAMN05877753_101321</name>
</gene>
<dbReference type="EMBL" id="OAOP01000001">
    <property type="protein sequence ID" value="SNX67007.1"/>
    <property type="molecule type" value="Genomic_DNA"/>
</dbReference>
<evidence type="ECO:0000313" key="3">
    <source>
        <dbReference type="EMBL" id="SNX67007.1"/>
    </source>
</evidence>
<keyword evidence="2" id="KW-0732">Signal</keyword>
<evidence type="ECO:0008006" key="5">
    <source>
        <dbReference type="Google" id="ProtNLM"/>
    </source>
</evidence>
<keyword evidence="4" id="KW-1185">Reference proteome</keyword>
<protein>
    <recommendedName>
        <fullName evidence="5">Phr family secreted Rap phosphatase inhibitor</fullName>
    </recommendedName>
</protein>
<evidence type="ECO:0000256" key="2">
    <source>
        <dbReference type="SAM" id="SignalP"/>
    </source>
</evidence>